<evidence type="ECO:0000313" key="2">
    <source>
        <dbReference type="EMBL" id="KAK9871929.1"/>
    </source>
</evidence>
<keyword evidence="1" id="KW-1133">Transmembrane helix</keyword>
<comment type="caution">
    <text evidence="2">The sequence shown here is derived from an EMBL/GenBank/DDBJ whole genome shotgun (WGS) entry which is preliminary data.</text>
</comment>
<keyword evidence="1" id="KW-0472">Membrane</keyword>
<feature type="non-terminal residue" evidence="2">
    <location>
        <position position="1"/>
    </location>
</feature>
<gene>
    <name evidence="2" type="ORF">WA026_015179</name>
</gene>
<proteinExistence type="predicted"/>
<keyword evidence="3" id="KW-1185">Reference proteome</keyword>
<evidence type="ECO:0000313" key="3">
    <source>
        <dbReference type="Proteomes" id="UP001431783"/>
    </source>
</evidence>
<organism evidence="2 3">
    <name type="scientific">Henosepilachna vigintioctopunctata</name>
    <dbReference type="NCBI Taxonomy" id="420089"/>
    <lineage>
        <taxon>Eukaryota</taxon>
        <taxon>Metazoa</taxon>
        <taxon>Ecdysozoa</taxon>
        <taxon>Arthropoda</taxon>
        <taxon>Hexapoda</taxon>
        <taxon>Insecta</taxon>
        <taxon>Pterygota</taxon>
        <taxon>Neoptera</taxon>
        <taxon>Endopterygota</taxon>
        <taxon>Coleoptera</taxon>
        <taxon>Polyphaga</taxon>
        <taxon>Cucujiformia</taxon>
        <taxon>Coccinelloidea</taxon>
        <taxon>Coccinellidae</taxon>
        <taxon>Epilachninae</taxon>
        <taxon>Epilachnini</taxon>
        <taxon>Henosepilachna</taxon>
    </lineage>
</organism>
<name>A0AAW1TU72_9CUCU</name>
<dbReference type="EMBL" id="JARQZJ010000008">
    <property type="protein sequence ID" value="KAK9871929.1"/>
    <property type="molecule type" value="Genomic_DNA"/>
</dbReference>
<dbReference type="Proteomes" id="UP001431783">
    <property type="component" value="Unassembled WGS sequence"/>
</dbReference>
<dbReference type="AlphaFoldDB" id="A0AAW1TU72"/>
<sequence>LHTDIAMIPWDFTRSGISSIPSSFLFLAIFCSVVEIISKNWPICSVLCKNVVNKNVASLPENVYDLLWANNVHTALEDPASVHSWNDILVSPCPCRIHFRSSVVIPHGWSLSVSPYEVFLIAIFWNYP</sequence>
<evidence type="ECO:0000256" key="1">
    <source>
        <dbReference type="SAM" id="Phobius"/>
    </source>
</evidence>
<feature type="transmembrane region" description="Helical" evidence="1">
    <location>
        <begin position="20"/>
        <end position="37"/>
    </location>
</feature>
<accession>A0AAW1TU72</accession>
<keyword evidence="1" id="KW-0812">Transmembrane</keyword>
<reference evidence="2 3" key="1">
    <citation type="submission" date="2023-03" db="EMBL/GenBank/DDBJ databases">
        <title>Genome insight into feeding habits of ladybird beetles.</title>
        <authorList>
            <person name="Li H.-S."/>
            <person name="Huang Y.-H."/>
            <person name="Pang H."/>
        </authorList>
    </citation>
    <scope>NUCLEOTIDE SEQUENCE [LARGE SCALE GENOMIC DNA]</scope>
    <source>
        <strain evidence="2">SYSU_2023b</strain>
        <tissue evidence="2">Whole body</tissue>
    </source>
</reference>
<protein>
    <submittedName>
        <fullName evidence="2">Uncharacterized protein</fullName>
    </submittedName>
</protein>